<reference evidence="4" key="1">
    <citation type="submission" date="2020-08" db="EMBL/GenBank/DDBJ databases">
        <title>Genome sequencing and assembly of the red palm weevil Rhynchophorus ferrugineus.</title>
        <authorList>
            <person name="Dias G.B."/>
            <person name="Bergman C.M."/>
            <person name="Manee M."/>
        </authorList>
    </citation>
    <scope>NUCLEOTIDE SEQUENCE</scope>
    <source>
        <strain evidence="4">AA-2017</strain>
        <tissue evidence="4">Whole larva</tissue>
    </source>
</reference>
<feature type="signal peptide" evidence="2">
    <location>
        <begin position="1"/>
        <end position="19"/>
    </location>
</feature>
<dbReference type="PROSITE" id="PS50041">
    <property type="entry name" value="C_TYPE_LECTIN_2"/>
    <property type="match status" value="1"/>
</dbReference>
<organism evidence="4 5">
    <name type="scientific">Rhynchophorus ferrugineus</name>
    <name type="common">Red palm weevil</name>
    <name type="synonym">Curculio ferrugineus</name>
    <dbReference type="NCBI Taxonomy" id="354439"/>
    <lineage>
        <taxon>Eukaryota</taxon>
        <taxon>Metazoa</taxon>
        <taxon>Ecdysozoa</taxon>
        <taxon>Arthropoda</taxon>
        <taxon>Hexapoda</taxon>
        <taxon>Insecta</taxon>
        <taxon>Pterygota</taxon>
        <taxon>Neoptera</taxon>
        <taxon>Endopterygota</taxon>
        <taxon>Coleoptera</taxon>
        <taxon>Polyphaga</taxon>
        <taxon>Cucujiformia</taxon>
        <taxon>Curculionidae</taxon>
        <taxon>Dryophthorinae</taxon>
        <taxon>Rhynchophorus</taxon>
    </lineage>
</organism>
<accession>A0A834I841</accession>
<proteinExistence type="predicted"/>
<dbReference type="Pfam" id="PF00059">
    <property type="entry name" value="Lectin_C"/>
    <property type="match status" value="1"/>
</dbReference>
<dbReference type="EMBL" id="JAACXV010013270">
    <property type="protein sequence ID" value="KAF7273843.1"/>
    <property type="molecule type" value="Genomic_DNA"/>
</dbReference>
<feature type="domain" description="C-type lectin" evidence="3">
    <location>
        <begin position="26"/>
        <end position="145"/>
    </location>
</feature>
<dbReference type="CDD" id="cd00037">
    <property type="entry name" value="CLECT"/>
    <property type="match status" value="1"/>
</dbReference>
<evidence type="ECO:0000256" key="1">
    <source>
        <dbReference type="ARBA" id="ARBA00023157"/>
    </source>
</evidence>
<keyword evidence="1" id="KW-1015">Disulfide bond</keyword>
<gene>
    <name evidence="4" type="ORF">GWI33_013474</name>
</gene>
<dbReference type="OrthoDB" id="7962197at2759"/>
<dbReference type="SMART" id="SM00034">
    <property type="entry name" value="CLECT"/>
    <property type="match status" value="1"/>
</dbReference>
<dbReference type="PANTHER" id="PTHR22803">
    <property type="entry name" value="MANNOSE, PHOSPHOLIPASE, LECTIN RECEPTOR RELATED"/>
    <property type="match status" value="1"/>
</dbReference>
<keyword evidence="5" id="KW-1185">Reference proteome</keyword>
<dbReference type="InterPro" id="IPR050111">
    <property type="entry name" value="C-type_lectin/snaclec_domain"/>
</dbReference>
<evidence type="ECO:0000256" key="2">
    <source>
        <dbReference type="SAM" id="SignalP"/>
    </source>
</evidence>
<dbReference type="SUPFAM" id="SSF56436">
    <property type="entry name" value="C-type lectin-like"/>
    <property type="match status" value="1"/>
</dbReference>
<evidence type="ECO:0000313" key="4">
    <source>
        <dbReference type="EMBL" id="KAF7273843.1"/>
    </source>
</evidence>
<comment type="caution">
    <text evidence="4">The sequence shown here is derived from an EMBL/GenBank/DDBJ whole genome shotgun (WGS) entry which is preliminary data.</text>
</comment>
<feature type="chain" id="PRO_5032997720" description="C-type lectin domain-containing protein" evidence="2">
    <location>
        <begin position="20"/>
        <end position="163"/>
    </location>
</feature>
<dbReference type="InterPro" id="IPR001304">
    <property type="entry name" value="C-type_lectin-like"/>
</dbReference>
<dbReference type="Proteomes" id="UP000625711">
    <property type="component" value="Unassembled WGS sequence"/>
</dbReference>
<dbReference type="InterPro" id="IPR016186">
    <property type="entry name" value="C-type_lectin-like/link_sf"/>
</dbReference>
<dbReference type="AlphaFoldDB" id="A0A834I841"/>
<dbReference type="PROSITE" id="PS00615">
    <property type="entry name" value="C_TYPE_LECTIN_1"/>
    <property type="match status" value="1"/>
</dbReference>
<dbReference type="Gene3D" id="3.10.100.10">
    <property type="entry name" value="Mannose-Binding Protein A, subunit A"/>
    <property type="match status" value="1"/>
</dbReference>
<name>A0A834I841_RHYFE</name>
<sequence length="163" mass="18858">MNAKIAFLFILSLGLQISSQNTSSKYLISNQKVPFHEAYLRCRQYGLDPVEITSEEEQLEVEEAIKHDKELGWENGFYIFATNLGNKISYYWLNTGRPLFYSKFGTGLPNNVGNKENCLQIFQTTLGNFVWNDVPCEHKLRFICQHKIQIPIDTFDVNRVSIL</sequence>
<dbReference type="InterPro" id="IPR018378">
    <property type="entry name" value="C-type_lectin_CS"/>
</dbReference>
<dbReference type="InterPro" id="IPR016187">
    <property type="entry name" value="CTDL_fold"/>
</dbReference>
<keyword evidence="2" id="KW-0732">Signal</keyword>
<evidence type="ECO:0000259" key="3">
    <source>
        <dbReference type="PROSITE" id="PS50041"/>
    </source>
</evidence>
<evidence type="ECO:0000313" key="5">
    <source>
        <dbReference type="Proteomes" id="UP000625711"/>
    </source>
</evidence>
<protein>
    <recommendedName>
        <fullName evidence="3">C-type lectin domain-containing protein</fullName>
    </recommendedName>
</protein>